<feature type="transmembrane region" description="Helical" evidence="9">
    <location>
        <begin position="408"/>
        <end position="430"/>
    </location>
</feature>
<evidence type="ECO:0000256" key="4">
    <source>
        <dbReference type="ARBA" id="ARBA00022475"/>
    </source>
</evidence>
<feature type="transmembrane region" description="Helical" evidence="9">
    <location>
        <begin position="7"/>
        <end position="29"/>
    </location>
</feature>
<dbReference type="AlphaFoldDB" id="A0A344J3Y5"/>
<comment type="similarity">
    <text evidence="8">Belongs to the NhaC Na(+)/H(+) (TC 2.A.35) antiporter family.</text>
</comment>
<proteinExistence type="inferred from homology"/>
<feature type="transmembrane region" description="Helical" evidence="9">
    <location>
        <begin position="291"/>
        <end position="315"/>
    </location>
</feature>
<feature type="transmembrane region" description="Helical" evidence="9">
    <location>
        <begin position="378"/>
        <end position="402"/>
    </location>
</feature>
<dbReference type="GO" id="GO:0015297">
    <property type="term" value="F:antiporter activity"/>
    <property type="evidence" value="ECO:0007669"/>
    <property type="project" value="UniProtKB-KW"/>
</dbReference>
<evidence type="ECO:0000256" key="2">
    <source>
        <dbReference type="ARBA" id="ARBA00022448"/>
    </source>
</evidence>
<evidence type="ECO:0000256" key="9">
    <source>
        <dbReference type="SAM" id="Phobius"/>
    </source>
</evidence>
<dbReference type="GO" id="GO:0005886">
    <property type="term" value="C:plasma membrane"/>
    <property type="evidence" value="ECO:0007669"/>
    <property type="project" value="UniProtKB-SubCell"/>
</dbReference>
<dbReference type="InterPro" id="IPR052180">
    <property type="entry name" value="NhaC_Na-H+_Antiporter"/>
</dbReference>
<accession>A0A344J3Y5</accession>
<dbReference type="Pfam" id="PF03553">
    <property type="entry name" value="Na_H_antiporter"/>
    <property type="match status" value="2"/>
</dbReference>
<reference evidence="12" key="1">
    <citation type="submission" date="2018-05" db="EMBL/GenBank/DDBJ databases">
        <title>Luteimonas pekinense sp. nov., isolated from human Meibomian gland secretions, Beijing, China.</title>
        <authorList>
            <person name="Wen T."/>
            <person name="Bai H."/>
            <person name="Lv H."/>
        </authorList>
    </citation>
    <scope>NUCLEOTIDE SEQUENCE [LARGE SCALE GENOMIC DNA]</scope>
    <source>
        <strain evidence="12">83-4</strain>
    </source>
</reference>
<evidence type="ECO:0000256" key="3">
    <source>
        <dbReference type="ARBA" id="ARBA00022449"/>
    </source>
</evidence>
<dbReference type="KEGG" id="lue:DCD74_02670"/>
<evidence type="ECO:0000256" key="6">
    <source>
        <dbReference type="ARBA" id="ARBA00022989"/>
    </source>
</evidence>
<comment type="subcellular location">
    <subcellularLocation>
        <location evidence="1">Cell membrane</location>
        <topology evidence="1">Multi-pass membrane protein</topology>
    </subcellularLocation>
</comment>
<sequence>MDIRPNAAALTPLLLFLALFFGAGVWFTLQGEAMGFYTLRAPVAILPALALGAWIARRRGIDVSSRLLAGMGDPNVMLMCLIFLLAGAFAAIGQAIGAVDAVVALGLGWLPPPLLLPGLFVLAGFISLAIGSSMGTLAAVVPIAVGVAEASGLSMPLVMASTVGGAMFGDNLSVISDTTIAATRTQGAEMRDKFRENFRIALPAALATLLLLGWLGAGAHAQPVAPTAASPWLALPYVIVLVLALIGLDVLLVLGIGIVLAALFGAVFAHDGYGWVRAASDIWSGFDGMTEILLLTVLIGGLAELVRASGGLAWLSAKVAKFARGHAGPRSGEASIAALSAATDIVTANNTVAILISGRLARDVAERHGVTPRRAASILDIFSCVAQGLIPWGAQILLAASLAKVSPLAIAGQVYYCWLLGIVAIGFMLWPRRAG</sequence>
<keyword evidence="5 9" id="KW-0812">Transmembrane</keyword>
<feature type="transmembrane region" description="Helical" evidence="9">
    <location>
        <begin position="76"/>
        <end position="99"/>
    </location>
</feature>
<keyword evidence="7 9" id="KW-0472">Membrane</keyword>
<dbReference type="PANTHER" id="PTHR33451">
    <property type="entry name" value="MALATE-2H(+)/NA(+)-LACTATE ANTIPORTER"/>
    <property type="match status" value="1"/>
</dbReference>
<organism evidence="11 12">
    <name type="scientific">Solilutibacter oculi</name>
    <dbReference type="NCBI Taxonomy" id="2698682"/>
    <lineage>
        <taxon>Bacteria</taxon>
        <taxon>Pseudomonadati</taxon>
        <taxon>Pseudomonadota</taxon>
        <taxon>Gammaproteobacteria</taxon>
        <taxon>Lysobacterales</taxon>
        <taxon>Lysobacteraceae</taxon>
        <taxon>Solilutibacter</taxon>
    </lineage>
</organism>
<keyword evidence="4" id="KW-1003">Cell membrane</keyword>
<evidence type="ECO:0000256" key="8">
    <source>
        <dbReference type="ARBA" id="ARBA00038435"/>
    </source>
</evidence>
<name>A0A344J3Y5_9GAMM</name>
<evidence type="ECO:0000256" key="5">
    <source>
        <dbReference type="ARBA" id="ARBA00022692"/>
    </source>
</evidence>
<gene>
    <name evidence="11" type="ORF">DCD74_02670</name>
</gene>
<dbReference type="PANTHER" id="PTHR33451:SF5">
    <property type="entry name" value="NA+_H+ ANTIPORTER"/>
    <property type="match status" value="1"/>
</dbReference>
<feature type="domain" description="Na+/H+ antiporter NhaC-like C-terminal" evidence="10">
    <location>
        <begin position="223"/>
        <end position="429"/>
    </location>
</feature>
<feature type="transmembrane region" description="Helical" evidence="9">
    <location>
        <begin position="237"/>
        <end position="270"/>
    </location>
</feature>
<dbReference type="InterPro" id="IPR018461">
    <property type="entry name" value="Na/H_Antiport_NhaC-like_C"/>
</dbReference>
<dbReference type="OrthoDB" id="9762978at2"/>
<protein>
    <submittedName>
        <fullName evidence="11">Sodium:proton antiporter</fullName>
    </submittedName>
</protein>
<keyword evidence="6 9" id="KW-1133">Transmembrane helix</keyword>
<feature type="transmembrane region" description="Helical" evidence="9">
    <location>
        <begin position="35"/>
        <end position="56"/>
    </location>
</feature>
<evidence type="ECO:0000256" key="7">
    <source>
        <dbReference type="ARBA" id="ARBA00023136"/>
    </source>
</evidence>
<keyword evidence="3" id="KW-0050">Antiport</keyword>
<feature type="transmembrane region" description="Helical" evidence="9">
    <location>
        <begin position="119"/>
        <end position="145"/>
    </location>
</feature>
<feature type="transmembrane region" description="Helical" evidence="9">
    <location>
        <begin position="200"/>
        <end position="217"/>
    </location>
</feature>
<evidence type="ECO:0000313" key="12">
    <source>
        <dbReference type="Proteomes" id="UP000251842"/>
    </source>
</evidence>
<evidence type="ECO:0000259" key="10">
    <source>
        <dbReference type="Pfam" id="PF03553"/>
    </source>
</evidence>
<dbReference type="EMBL" id="CP029556">
    <property type="protein sequence ID" value="AXA83745.1"/>
    <property type="molecule type" value="Genomic_DNA"/>
</dbReference>
<feature type="domain" description="Na+/H+ antiporter NhaC-like C-terminal" evidence="10">
    <location>
        <begin position="76"/>
        <end position="216"/>
    </location>
</feature>
<evidence type="ECO:0000313" key="11">
    <source>
        <dbReference type="EMBL" id="AXA83745.1"/>
    </source>
</evidence>
<evidence type="ECO:0000256" key="1">
    <source>
        <dbReference type="ARBA" id="ARBA00004651"/>
    </source>
</evidence>
<keyword evidence="12" id="KW-1185">Reference proteome</keyword>
<dbReference type="Proteomes" id="UP000251842">
    <property type="component" value="Chromosome"/>
</dbReference>
<dbReference type="RefSeq" id="WP_112925960.1">
    <property type="nucleotide sequence ID" value="NZ_CP029556.1"/>
</dbReference>
<keyword evidence="2" id="KW-0813">Transport</keyword>